<dbReference type="GO" id="GO:0005524">
    <property type="term" value="F:ATP binding"/>
    <property type="evidence" value="ECO:0007669"/>
    <property type="project" value="UniProtKB-KW"/>
</dbReference>
<evidence type="ECO:0000259" key="6">
    <source>
        <dbReference type="Pfam" id="PF03738"/>
    </source>
</evidence>
<dbReference type="Gene3D" id="3.30.1490.330">
    <property type="match status" value="1"/>
</dbReference>
<feature type="domain" description="Glutathionylspermidine synthase pre-ATP-grasp-like" evidence="6">
    <location>
        <begin position="24"/>
        <end position="435"/>
    </location>
</feature>
<dbReference type="InterPro" id="IPR016185">
    <property type="entry name" value="PreATP-grasp_dom_sf"/>
</dbReference>
<dbReference type="RefSeq" id="WP_047912464.1">
    <property type="nucleotide sequence ID" value="NZ_CP118101.1"/>
</dbReference>
<proteinExistence type="predicted"/>
<name>A0AAX3MYB8_9BACL</name>
<dbReference type="Pfam" id="PF03738">
    <property type="entry name" value="GSP_synth"/>
    <property type="match status" value="1"/>
</dbReference>
<sequence>MNRILPFDKPHDEIFAGERAEQIPYHRMYGKQYCLPAAVRYSEKEIEQLMYASEMIDNIYLSTLRFAQRYLPDAFLTQQLGVPASLVPAARMEVPGHGVSRQDFILAPSGKIKCIENNTDTPTGIPEASYLARELIESHTCGLQATSVKMRLHIAHAFRQLLEHYKSIGLGGRVVFTCYEWHVEDRRNTEYLMEIVQEMGYDACYVPLSELEIVRGEGLYSDGERISVLYRLYPLEYLVNDEAEDTEDRIGEWMLELVEEGKLGLINPAQSILTQSKGFMALIWSLYERHEEASDLLGEPLYTDQQLEAIQQYLLPTYYNPALFIQQGQAYVAKGYWGREGKGTSLFDEAGQLTEAEWGQSEEDSREDIQNYYGNQPLIYQLRCQMENVQVHTEDGPFSGYLLTGVYVIGGHYSGLLPRVGGRITGDMAYYCPAAFPIYMKEEH</sequence>
<keyword evidence="1" id="KW-0436">Ligase</keyword>
<evidence type="ECO:0000313" key="7">
    <source>
        <dbReference type="EMBL" id="WDH82363.1"/>
    </source>
</evidence>
<accession>A0AAX3MYB8</accession>
<evidence type="ECO:0000313" key="8">
    <source>
        <dbReference type="Proteomes" id="UP001220962"/>
    </source>
</evidence>
<dbReference type="EMBL" id="CP118101">
    <property type="protein sequence ID" value="WDH82363.1"/>
    <property type="molecule type" value="Genomic_DNA"/>
</dbReference>
<dbReference type="SUPFAM" id="SSF52440">
    <property type="entry name" value="PreATP-grasp domain"/>
    <property type="match status" value="1"/>
</dbReference>
<evidence type="ECO:0000256" key="2">
    <source>
        <dbReference type="ARBA" id="ARBA00022723"/>
    </source>
</evidence>
<protein>
    <submittedName>
        <fullName evidence="7">Glutathionylspermidine synthase family protein</fullName>
    </submittedName>
</protein>
<dbReference type="SUPFAM" id="SSF56059">
    <property type="entry name" value="Glutathione synthetase ATP-binding domain-like"/>
    <property type="match status" value="1"/>
</dbReference>
<dbReference type="GO" id="GO:0016874">
    <property type="term" value="F:ligase activity"/>
    <property type="evidence" value="ECO:0007669"/>
    <property type="project" value="UniProtKB-KW"/>
</dbReference>
<evidence type="ECO:0000256" key="1">
    <source>
        <dbReference type="ARBA" id="ARBA00022598"/>
    </source>
</evidence>
<keyword evidence="5" id="KW-0460">Magnesium</keyword>
<keyword evidence="4" id="KW-0067">ATP-binding</keyword>
<keyword evidence="3" id="KW-0547">Nucleotide-binding</keyword>
<gene>
    <name evidence="7" type="ORF">PUW23_23435</name>
</gene>
<dbReference type="Proteomes" id="UP001220962">
    <property type="component" value="Chromosome"/>
</dbReference>
<organism evidence="7 8">
    <name type="scientific">Paenibacillus urinalis</name>
    <dbReference type="NCBI Taxonomy" id="521520"/>
    <lineage>
        <taxon>Bacteria</taxon>
        <taxon>Bacillati</taxon>
        <taxon>Bacillota</taxon>
        <taxon>Bacilli</taxon>
        <taxon>Bacillales</taxon>
        <taxon>Paenibacillaceae</taxon>
        <taxon>Paenibacillus</taxon>
    </lineage>
</organism>
<reference evidence="7" key="1">
    <citation type="submission" date="2023-02" db="EMBL/GenBank/DDBJ databases">
        <title>Pathogen: clinical or host-associated sample.</title>
        <authorList>
            <person name="Hergert J."/>
            <person name="Casey R."/>
            <person name="Wagner J."/>
            <person name="Young E.L."/>
            <person name="Oakeson K.F."/>
        </authorList>
    </citation>
    <scope>NUCLEOTIDE SEQUENCE</scope>
    <source>
        <strain evidence="7">2022CK-00830</strain>
    </source>
</reference>
<dbReference type="GO" id="GO:0046872">
    <property type="term" value="F:metal ion binding"/>
    <property type="evidence" value="ECO:0007669"/>
    <property type="project" value="UniProtKB-KW"/>
</dbReference>
<keyword evidence="2" id="KW-0479">Metal-binding</keyword>
<dbReference type="InterPro" id="IPR005494">
    <property type="entry name" value="GSPS_pre-ATP-grasp-like_dom"/>
</dbReference>
<evidence type="ECO:0000256" key="4">
    <source>
        <dbReference type="ARBA" id="ARBA00022840"/>
    </source>
</evidence>
<dbReference type="AlphaFoldDB" id="A0AAX3MYB8"/>
<evidence type="ECO:0000256" key="3">
    <source>
        <dbReference type="ARBA" id="ARBA00022741"/>
    </source>
</evidence>
<evidence type="ECO:0000256" key="5">
    <source>
        <dbReference type="ARBA" id="ARBA00022842"/>
    </source>
</evidence>